<evidence type="ECO:0000313" key="3">
    <source>
        <dbReference type="EMBL" id="KPQ16417.1"/>
    </source>
</evidence>
<feature type="domain" description="DUF306" evidence="1">
    <location>
        <begin position="119"/>
        <end position="220"/>
    </location>
</feature>
<name>A0A0P7XJ34_9BACT</name>
<dbReference type="OrthoDB" id="880459at2"/>
<dbReference type="InterPro" id="IPR005184">
    <property type="entry name" value="DUF306_Meta_HslJ"/>
</dbReference>
<proteinExistence type="predicted"/>
<gene>
    <name evidence="3" type="ORF">HLUCCX10_07895</name>
</gene>
<dbReference type="Gene3D" id="2.40.128.270">
    <property type="match status" value="1"/>
</dbReference>
<keyword evidence="3" id="KW-0449">Lipoprotein</keyword>
<dbReference type="PATRIC" id="fig|1305737.6.peg.2256"/>
<dbReference type="InterPro" id="IPR025485">
    <property type="entry name" value="DUF4377"/>
</dbReference>
<dbReference type="EMBL" id="LJXT01000040">
    <property type="protein sequence ID" value="KPQ16417.1"/>
    <property type="molecule type" value="Genomic_DNA"/>
</dbReference>
<dbReference type="STRING" id="1305737.GCA_000526355_00379"/>
<evidence type="ECO:0000313" key="4">
    <source>
        <dbReference type="Proteomes" id="UP000050421"/>
    </source>
</evidence>
<protein>
    <submittedName>
        <fullName evidence="3">DUF4377 domain lipoprotein</fullName>
    </submittedName>
</protein>
<dbReference type="eggNOG" id="COG3187">
    <property type="taxonomic scope" value="Bacteria"/>
</dbReference>
<dbReference type="PANTHER" id="PTHR35535">
    <property type="entry name" value="HEAT SHOCK PROTEIN HSLJ"/>
    <property type="match status" value="1"/>
</dbReference>
<dbReference type="Pfam" id="PF14302">
    <property type="entry name" value="DUF4377"/>
    <property type="match status" value="1"/>
</dbReference>
<dbReference type="InterPro" id="IPR053147">
    <property type="entry name" value="Hsp_HslJ-like"/>
</dbReference>
<evidence type="ECO:0000259" key="1">
    <source>
        <dbReference type="Pfam" id="PF03724"/>
    </source>
</evidence>
<reference evidence="3 4" key="1">
    <citation type="submission" date="2015-09" db="EMBL/GenBank/DDBJ databases">
        <title>Identification and resolution of microdiversity through metagenomic sequencing of parallel consortia.</title>
        <authorList>
            <person name="Nelson W.C."/>
            <person name="Romine M.F."/>
            <person name="Lindemann S.R."/>
        </authorList>
    </citation>
    <scope>NUCLEOTIDE SEQUENCE [LARGE SCALE GENOMIC DNA]</scope>
    <source>
        <strain evidence="3">HL-49</strain>
    </source>
</reference>
<evidence type="ECO:0000259" key="2">
    <source>
        <dbReference type="Pfam" id="PF14302"/>
    </source>
</evidence>
<feature type="domain" description="DUF4377" evidence="2">
    <location>
        <begin position="29"/>
        <end position="107"/>
    </location>
</feature>
<dbReference type="InterPro" id="IPR038670">
    <property type="entry name" value="HslJ-like_sf"/>
</dbReference>
<dbReference type="PROSITE" id="PS51257">
    <property type="entry name" value="PROKAR_LIPOPROTEIN"/>
    <property type="match status" value="1"/>
</dbReference>
<comment type="caution">
    <text evidence="3">The sequence shown here is derived from an EMBL/GenBank/DDBJ whole genome shotgun (WGS) entry which is preliminary data.</text>
</comment>
<sequence length="226" mass="25451">MMKLLALAAFITILSACQNQPEGQVETWWINSAKVECTGVGPMSCLQISKEEALDRDSWQLFYSSIEGFEYEPGFIYRIRVEIFDKAEPIPADASSKNFKLIEIMSKEMDPALRITNIWKVIQVGDFQNPKGFKNEEALTFEFNASAKTYFGNMGCNSVRGQIKENDGENLILGPGASTMMACPDMSVENAISKALIDTRKYKIENRELHLKNEADEILMKLLALD</sequence>
<dbReference type="Proteomes" id="UP000050421">
    <property type="component" value="Unassembled WGS sequence"/>
</dbReference>
<accession>A0A0P7XJ34</accession>
<organism evidence="3 4">
    <name type="scientific">Algoriphagus marincola HL-49</name>
    <dbReference type="NCBI Taxonomy" id="1305737"/>
    <lineage>
        <taxon>Bacteria</taxon>
        <taxon>Pseudomonadati</taxon>
        <taxon>Bacteroidota</taxon>
        <taxon>Cytophagia</taxon>
        <taxon>Cytophagales</taxon>
        <taxon>Cyclobacteriaceae</taxon>
        <taxon>Algoriphagus</taxon>
    </lineage>
</organism>
<dbReference type="PANTHER" id="PTHR35535:SF2">
    <property type="entry name" value="DUF306 DOMAIN-CONTAINING PROTEIN"/>
    <property type="match status" value="1"/>
</dbReference>
<dbReference type="Pfam" id="PF03724">
    <property type="entry name" value="META"/>
    <property type="match status" value="1"/>
</dbReference>
<dbReference type="AlphaFoldDB" id="A0A0P7XJ34"/>